<gene>
    <name evidence="8" type="ORF">SAMN02745170_01903</name>
</gene>
<dbReference type="Gene3D" id="3.40.1710.10">
    <property type="entry name" value="abc type-2 transporter like domain"/>
    <property type="match status" value="1"/>
</dbReference>
<keyword evidence="3 6" id="KW-0812">Transmembrane</keyword>
<keyword evidence="9" id="KW-1185">Reference proteome</keyword>
<dbReference type="GO" id="GO:0140359">
    <property type="term" value="F:ABC-type transporter activity"/>
    <property type="evidence" value="ECO:0007669"/>
    <property type="project" value="InterPro"/>
</dbReference>
<evidence type="ECO:0000256" key="5">
    <source>
        <dbReference type="ARBA" id="ARBA00023136"/>
    </source>
</evidence>
<dbReference type="Pfam" id="PF12698">
    <property type="entry name" value="ABC2_membrane_3"/>
    <property type="match status" value="1"/>
</dbReference>
<sequence>MTWWRIGLRELIRLIKNYPKLIVTMFILPFLYLNLYGILFEKHSVDSIPLIVYDESQTQMSRKLVQAFEDSERFTVVAYVDSQEQIEEYLQRKEADTALLIPANFARDINTGMSTSVLMESNGTNLLITNMVTTVSQEIIDDFSKERAVSLLNTAGFLPGQADGKVSPVELQMRMLYNPLLSYQSYFVFGLMMISLHTTLLICSAGSMLMEYKMGTYKNTGSLHVLTGKLLPFWVAGLCAYSVLLSLAVAIFDLPFRGNALEVLVLGAAFVFAITSLGSFLISFFQSMLSFYQLVISCTVIIFTMSGSTWPLTSMPVGIQCMALIFPFTFLTNNIRNLMLAGHTAHLLRDVMGLVSYGVVTFSLALYRFRKIRLRGT</sequence>
<dbReference type="InterPro" id="IPR013525">
    <property type="entry name" value="ABC2_TM"/>
</dbReference>
<proteinExistence type="predicted"/>
<evidence type="ECO:0000256" key="3">
    <source>
        <dbReference type="ARBA" id="ARBA00022692"/>
    </source>
</evidence>
<evidence type="ECO:0000313" key="9">
    <source>
        <dbReference type="Proteomes" id="UP000322917"/>
    </source>
</evidence>
<feature type="transmembrane region" description="Helical" evidence="6">
    <location>
        <begin position="347"/>
        <end position="367"/>
    </location>
</feature>
<evidence type="ECO:0000256" key="2">
    <source>
        <dbReference type="ARBA" id="ARBA00022475"/>
    </source>
</evidence>
<feature type="transmembrane region" description="Helical" evidence="6">
    <location>
        <begin position="21"/>
        <end position="40"/>
    </location>
</feature>
<name>A0A1M6H5L1_9FIRM</name>
<feature type="transmembrane region" description="Helical" evidence="6">
    <location>
        <begin position="186"/>
        <end position="209"/>
    </location>
</feature>
<dbReference type="EMBL" id="FQZD01000013">
    <property type="protein sequence ID" value="SHJ17508.1"/>
    <property type="molecule type" value="Genomic_DNA"/>
</dbReference>
<dbReference type="Proteomes" id="UP000322917">
    <property type="component" value="Unassembled WGS sequence"/>
</dbReference>
<evidence type="ECO:0000256" key="6">
    <source>
        <dbReference type="SAM" id="Phobius"/>
    </source>
</evidence>
<dbReference type="RefSeq" id="WP_149734671.1">
    <property type="nucleotide sequence ID" value="NZ_FQZD01000013.1"/>
</dbReference>
<dbReference type="AlphaFoldDB" id="A0A1M6H5L1"/>
<keyword evidence="5 6" id="KW-0472">Membrane</keyword>
<reference evidence="8 9" key="1">
    <citation type="submission" date="2016-11" db="EMBL/GenBank/DDBJ databases">
        <authorList>
            <person name="Varghese N."/>
            <person name="Submissions S."/>
        </authorList>
    </citation>
    <scope>NUCLEOTIDE SEQUENCE [LARGE SCALE GENOMIC DNA]</scope>
    <source>
        <strain evidence="8 9">DSM 15287</strain>
    </source>
</reference>
<feature type="transmembrane region" description="Helical" evidence="6">
    <location>
        <begin position="264"/>
        <end position="284"/>
    </location>
</feature>
<evidence type="ECO:0000256" key="1">
    <source>
        <dbReference type="ARBA" id="ARBA00004651"/>
    </source>
</evidence>
<dbReference type="PANTHER" id="PTHR30294:SF29">
    <property type="entry name" value="MULTIDRUG ABC TRANSPORTER PERMEASE YBHS-RELATED"/>
    <property type="match status" value="1"/>
</dbReference>
<keyword evidence="2" id="KW-1003">Cell membrane</keyword>
<dbReference type="OrthoDB" id="9788252at2"/>
<keyword evidence="4 6" id="KW-1133">Transmembrane helix</keyword>
<evidence type="ECO:0000313" key="8">
    <source>
        <dbReference type="EMBL" id="SHJ17508.1"/>
    </source>
</evidence>
<protein>
    <submittedName>
        <fullName evidence="8">ABC-2 type transport system permease protein</fullName>
    </submittedName>
</protein>
<evidence type="ECO:0000259" key="7">
    <source>
        <dbReference type="Pfam" id="PF12698"/>
    </source>
</evidence>
<feature type="transmembrane region" description="Helical" evidence="6">
    <location>
        <begin position="230"/>
        <end position="252"/>
    </location>
</feature>
<dbReference type="GO" id="GO:0005886">
    <property type="term" value="C:plasma membrane"/>
    <property type="evidence" value="ECO:0007669"/>
    <property type="project" value="UniProtKB-SubCell"/>
</dbReference>
<accession>A0A1M6H5L1</accession>
<evidence type="ECO:0000256" key="4">
    <source>
        <dbReference type="ARBA" id="ARBA00022989"/>
    </source>
</evidence>
<organism evidence="8 9">
    <name type="scientific">Propionispora hippei DSM 15287</name>
    <dbReference type="NCBI Taxonomy" id="1123003"/>
    <lineage>
        <taxon>Bacteria</taxon>
        <taxon>Bacillati</taxon>
        <taxon>Bacillota</taxon>
        <taxon>Negativicutes</taxon>
        <taxon>Selenomonadales</taxon>
        <taxon>Sporomusaceae</taxon>
        <taxon>Propionispora</taxon>
    </lineage>
</organism>
<feature type="domain" description="ABC-2 type transporter transmembrane" evidence="7">
    <location>
        <begin position="20"/>
        <end position="367"/>
    </location>
</feature>
<dbReference type="InterPro" id="IPR051449">
    <property type="entry name" value="ABC-2_transporter_component"/>
</dbReference>
<feature type="transmembrane region" description="Helical" evidence="6">
    <location>
        <begin position="291"/>
        <end position="311"/>
    </location>
</feature>
<dbReference type="PANTHER" id="PTHR30294">
    <property type="entry name" value="MEMBRANE COMPONENT OF ABC TRANSPORTER YHHJ-RELATED"/>
    <property type="match status" value="1"/>
</dbReference>
<comment type="subcellular location">
    <subcellularLocation>
        <location evidence="1">Cell membrane</location>
        <topology evidence="1">Multi-pass membrane protein</topology>
    </subcellularLocation>
</comment>